<comment type="caution">
    <text evidence="1">The sequence shown here is derived from an EMBL/GenBank/DDBJ whole genome shotgun (WGS) entry which is preliminary data.</text>
</comment>
<dbReference type="RefSeq" id="WP_290207370.1">
    <property type="nucleotide sequence ID" value="NZ_JASDDK010000005.1"/>
</dbReference>
<dbReference type="EMBL" id="JASDDK010000005">
    <property type="protein sequence ID" value="MDN3493698.1"/>
    <property type="molecule type" value="Genomic_DNA"/>
</dbReference>
<proteinExistence type="predicted"/>
<name>A0ABT7ZXF9_9FLAO</name>
<dbReference type="Proteomes" id="UP001231197">
    <property type="component" value="Unassembled WGS sequence"/>
</dbReference>
<sequence>MKTTLFIITFLFTFHLSAQDPILQNRDKALEAVATKITTTYDDQLGLDGKQFTLFEKKVEEYLIREEKIHEEFNGEDKLSKLYKLRKAETMEMRNILTQPQFDLYKRIKSQLQPLAVIDSDGNDYKEN</sequence>
<evidence type="ECO:0000313" key="2">
    <source>
        <dbReference type="Proteomes" id="UP001231197"/>
    </source>
</evidence>
<organism evidence="1 2">
    <name type="scientific">Winogradskyella bathintestinalis</name>
    <dbReference type="NCBI Taxonomy" id="3035208"/>
    <lineage>
        <taxon>Bacteria</taxon>
        <taxon>Pseudomonadati</taxon>
        <taxon>Bacteroidota</taxon>
        <taxon>Flavobacteriia</taxon>
        <taxon>Flavobacteriales</taxon>
        <taxon>Flavobacteriaceae</taxon>
        <taxon>Winogradskyella</taxon>
    </lineage>
</organism>
<evidence type="ECO:0000313" key="1">
    <source>
        <dbReference type="EMBL" id="MDN3493698.1"/>
    </source>
</evidence>
<keyword evidence="2" id="KW-1185">Reference proteome</keyword>
<gene>
    <name evidence="1" type="ORF">QMA06_13315</name>
</gene>
<accession>A0ABT7ZXF9</accession>
<protein>
    <submittedName>
        <fullName evidence="1">Uncharacterized protein</fullName>
    </submittedName>
</protein>
<reference evidence="1 2" key="1">
    <citation type="journal article" date="2023" name="Int. J. Syst. Evol. Microbiol.">
        <title>Winogradskyella bathintestinalis sp. nov., isolated from the intestine of the deep-sea loosejaw dragonfish, Malacosteus niger.</title>
        <authorList>
            <person name="Uniacke-Lowe S."/>
            <person name="Johnson C.N."/>
            <person name="Stanton C."/>
            <person name="Hill C."/>
            <person name="Ross P."/>
        </authorList>
    </citation>
    <scope>NUCLEOTIDE SEQUENCE [LARGE SCALE GENOMIC DNA]</scope>
    <source>
        <strain evidence="1 2">APC 3343</strain>
    </source>
</reference>